<dbReference type="SMART" id="SM00256">
    <property type="entry name" value="FBOX"/>
    <property type="match status" value="1"/>
</dbReference>
<reference evidence="3" key="1">
    <citation type="journal article" date="2014" name="Nat. Commun.">
        <title>The emerging biofuel crop Camelina sativa retains a highly undifferentiated hexaploid genome structure.</title>
        <authorList>
            <person name="Kagale S."/>
            <person name="Koh C."/>
            <person name="Nixon J."/>
            <person name="Bollina V."/>
            <person name="Clarke W.E."/>
            <person name="Tuteja R."/>
            <person name="Spillane C."/>
            <person name="Robinson S.J."/>
            <person name="Links M.G."/>
            <person name="Clarke C."/>
            <person name="Higgins E.E."/>
            <person name="Huebert T."/>
            <person name="Sharpe A.G."/>
            <person name="Parkin I.A."/>
        </authorList>
    </citation>
    <scope>NUCLEOTIDE SEQUENCE [LARGE SCALE GENOMIC DNA]</scope>
    <source>
        <strain evidence="3">cv. DH55</strain>
    </source>
</reference>
<evidence type="ECO:0000313" key="3">
    <source>
        <dbReference type="Proteomes" id="UP000694864"/>
    </source>
</evidence>
<evidence type="ECO:0000313" key="4">
    <source>
        <dbReference type="RefSeq" id="XP_010480788.1"/>
    </source>
</evidence>
<dbReference type="PANTHER" id="PTHR31111:SF130">
    <property type="entry name" value="F-BOX ASSOCIATED UBIQUITINATION EFFECTOR FAMILY PROTEIN"/>
    <property type="match status" value="1"/>
</dbReference>
<reference evidence="4" key="2">
    <citation type="submission" date="2025-08" db="UniProtKB">
        <authorList>
            <consortium name="RefSeq"/>
        </authorList>
    </citation>
    <scope>IDENTIFICATION</scope>
    <source>
        <tissue evidence="4">Leaf</tissue>
    </source>
</reference>
<dbReference type="Gene3D" id="1.20.1280.50">
    <property type="match status" value="1"/>
</dbReference>
<evidence type="ECO:0000256" key="1">
    <source>
        <dbReference type="SAM" id="MobiDB-lite"/>
    </source>
</evidence>
<dbReference type="PROSITE" id="PS50181">
    <property type="entry name" value="FBOX"/>
    <property type="match status" value="1"/>
</dbReference>
<feature type="region of interest" description="Disordered" evidence="1">
    <location>
        <begin position="459"/>
        <end position="503"/>
    </location>
</feature>
<dbReference type="Proteomes" id="UP000694864">
    <property type="component" value="Chromosome 17"/>
</dbReference>
<proteinExistence type="predicted"/>
<feature type="region of interest" description="Disordered" evidence="1">
    <location>
        <begin position="315"/>
        <end position="351"/>
    </location>
</feature>
<feature type="domain" description="F-box" evidence="2">
    <location>
        <begin position="4"/>
        <end position="49"/>
    </location>
</feature>
<evidence type="ECO:0000259" key="2">
    <source>
        <dbReference type="PROSITE" id="PS50181"/>
    </source>
</evidence>
<dbReference type="Pfam" id="PF00646">
    <property type="entry name" value="F-box"/>
    <property type="match status" value="1"/>
</dbReference>
<sequence length="503" mass="61013">MNREETSNSIPNDLILAILSRLPSKSIGRFRCVSKLWRSMLHKPYFTKLFLTRSSTRPRLLVGLRQDHEWSFFSVPQPQNHYGKSSLVVAADFHMKYNRVDNKMARYILTLGSENERWRKIECPLNEDDNGGRSNDVFINGILYYIAYDPEDRLHLIGCFDVRSEKFKFLTLRGGEYDLCTRMINYKGKLAVVKWEYDDHDVFPLQLFMWVLEDVEKQEWSKYAYTLRADNKVVQVDYDLSVVGATASGNIVLVKETAYKPFYVFYFNPERNHLLSVEIKGVGKDHDCFKNQAVCAFVDHVEDLEFNFRSTTFINPPEQKHRHMSSRNHHHVRRSREEMGGREMECGEAKRRRDHWSGKEYKRSGRDNERRRHEEMRGHWSGKEYKWRERERDNERRSREEMRDHWSGKEYHWRERERDNERRSRDEMRDHWSSKEYKWRGRDSEIRSREEMRDHWSGKDYNWRGRERDHERRSREEKREGDNERRSREEKRVGMWRGGEKDI</sequence>
<name>A0ABM0X503_CAMSA</name>
<keyword evidence="3" id="KW-1185">Reference proteome</keyword>
<feature type="compositionally biased region" description="Basic and acidic residues" evidence="1">
    <location>
        <begin position="335"/>
        <end position="351"/>
    </location>
</feature>
<organism evidence="3 4">
    <name type="scientific">Camelina sativa</name>
    <name type="common">False flax</name>
    <name type="synonym">Myagrum sativum</name>
    <dbReference type="NCBI Taxonomy" id="90675"/>
    <lineage>
        <taxon>Eukaryota</taxon>
        <taxon>Viridiplantae</taxon>
        <taxon>Streptophyta</taxon>
        <taxon>Embryophyta</taxon>
        <taxon>Tracheophyta</taxon>
        <taxon>Spermatophyta</taxon>
        <taxon>Magnoliopsida</taxon>
        <taxon>eudicotyledons</taxon>
        <taxon>Gunneridae</taxon>
        <taxon>Pentapetalae</taxon>
        <taxon>rosids</taxon>
        <taxon>malvids</taxon>
        <taxon>Brassicales</taxon>
        <taxon>Brassicaceae</taxon>
        <taxon>Camelineae</taxon>
        <taxon>Camelina</taxon>
    </lineage>
</organism>
<dbReference type="GeneID" id="104759578"/>
<protein>
    <submittedName>
        <fullName evidence="4">F-box protein At1g31080-like</fullName>
    </submittedName>
</protein>
<dbReference type="InterPro" id="IPR036047">
    <property type="entry name" value="F-box-like_dom_sf"/>
</dbReference>
<dbReference type="Pfam" id="PF08268">
    <property type="entry name" value="FBA_3"/>
    <property type="match status" value="1"/>
</dbReference>
<gene>
    <name evidence="4" type="primary">LOC104759578</name>
</gene>
<accession>A0ABM0X503</accession>
<dbReference type="PANTHER" id="PTHR31111">
    <property type="entry name" value="BNAA05G37150D PROTEIN-RELATED"/>
    <property type="match status" value="1"/>
</dbReference>
<feature type="compositionally biased region" description="Basic residues" evidence="1">
    <location>
        <begin position="320"/>
        <end position="334"/>
    </location>
</feature>
<dbReference type="SUPFAM" id="SSF81383">
    <property type="entry name" value="F-box domain"/>
    <property type="match status" value="1"/>
</dbReference>
<dbReference type="InterPro" id="IPR001810">
    <property type="entry name" value="F-box_dom"/>
</dbReference>
<dbReference type="NCBIfam" id="TIGR01640">
    <property type="entry name" value="F_box_assoc_1"/>
    <property type="match status" value="1"/>
</dbReference>
<dbReference type="RefSeq" id="XP_010480788.1">
    <property type="nucleotide sequence ID" value="XM_010482486.1"/>
</dbReference>
<dbReference type="CDD" id="cd22157">
    <property type="entry name" value="F-box_AtFBW1-like"/>
    <property type="match status" value="1"/>
</dbReference>
<dbReference type="InterPro" id="IPR017451">
    <property type="entry name" value="F-box-assoc_interact_dom"/>
</dbReference>
<dbReference type="InterPro" id="IPR013187">
    <property type="entry name" value="F-box-assoc_dom_typ3"/>
</dbReference>